<feature type="domain" description="Nucleoside diphosphate kinase-like" evidence="9">
    <location>
        <begin position="1"/>
        <end position="153"/>
    </location>
</feature>
<dbReference type="InterPro" id="IPR001564">
    <property type="entry name" value="Nucleoside_diP_kinase"/>
</dbReference>
<evidence type="ECO:0000256" key="6">
    <source>
        <dbReference type="ARBA" id="ARBA00023080"/>
    </source>
</evidence>
<feature type="binding site" evidence="7">
    <location>
        <position position="107"/>
    </location>
    <ligand>
        <name>ATP</name>
        <dbReference type="ChEBI" id="CHEBI:30616"/>
    </ligand>
</feature>
<evidence type="ECO:0000259" key="9">
    <source>
        <dbReference type="SMART" id="SM00562"/>
    </source>
</evidence>
<organism evidence="10 11">
    <name type="scientific">Massiliimalia timonensis</name>
    <dbReference type="NCBI Taxonomy" id="1987501"/>
    <lineage>
        <taxon>Bacteria</taxon>
        <taxon>Bacillati</taxon>
        <taxon>Bacillota</taxon>
        <taxon>Clostridia</taxon>
        <taxon>Eubacteriales</taxon>
        <taxon>Oscillospiraceae</taxon>
        <taxon>Massiliimalia</taxon>
    </lineage>
</organism>
<feature type="binding site" evidence="7">
    <location>
        <position position="127"/>
    </location>
    <ligand>
        <name>ATP</name>
        <dbReference type="ChEBI" id="CHEBI:30616"/>
    </ligand>
</feature>
<evidence type="ECO:0000256" key="3">
    <source>
        <dbReference type="ARBA" id="ARBA00012966"/>
    </source>
</evidence>
<protein>
    <recommendedName>
        <fullName evidence="3">nucleoside-diphosphate kinase</fullName>
        <ecNumber evidence="3">2.7.4.6</ecNumber>
    </recommendedName>
</protein>
<keyword evidence="11" id="KW-1185">Reference proteome</keyword>
<dbReference type="RefSeq" id="WP_093989716.1">
    <property type="nucleotide sequence ID" value="NZ_FYDD01000004.1"/>
</dbReference>
<feature type="binding site" evidence="7">
    <location>
        <position position="96"/>
    </location>
    <ligand>
        <name>ATP</name>
        <dbReference type="ChEBI" id="CHEBI:30616"/>
    </ligand>
</feature>
<dbReference type="PANTHER" id="PTHR11349">
    <property type="entry name" value="NUCLEOSIDE DIPHOSPHATE KINASE"/>
    <property type="match status" value="1"/>
</dbReference>
<name>A0A8J6PCC9_9FIRM</name>
<evidence type="ECO:0000313" key="10">
    <source>
        <dbReference type="EMBL" id="MBC8611677.1"/>
    </source>
</evidence>
<evidence type="ECO:0000256" key="8">
    <source>
        <dbReference type="RuleBase" id="RU004011"/>
    </source>
</evidence>
<evidence type="ECO:0000256" key="5">
    <source>
        <dbReference type="ARBA" id="ARBA00022777"/>
    </source>
</evidence>
<dbReference type="EC" id="2.7.4.6" evidence="3"/>
<dbReference type="GO" id="GO:0006183">
    <property type="term" value="P:GTP biosynthetic process"/>
    <property type="evidence" value="ECO:0007669"/>
    <property type="project" value="InterPro"/>
</dbReference>
<dbReference type="GO" id="GO:0006241">
    <property type="term" value="P:CTP biosynthetic process"/>
    <property type="evidence" value="ECO:0007669"/>
    <property type="project" value="InterPro"/>
</dbReference>
<dbReference type="GO" id="GO:0004550">
    <property type="term" value="F:nucleoside diphosphate kinase activity"/>
    <property type="evidence" value="ECO:0007669"/>
    <property type="project" value="UniProtKB-EC"/>
</dbReference>
<evidence type="ECO:0000256" key="2">
    <source>
        <dbReference type="ARBA" id="ARBA00008142"/>
    </source>
</evidence>
<gene>
    <name evidence="10" type="ORF">H8702_11310</name>
</gene>
<comment type="similarity">
    <text evidence="2 7 8">Belongs to the NDK family.</text>
</comment>
<keyword evidence="5" id="KW-0418">Kinase</keyword>
<dbReference type="InterPro" id="IPR036850">
    <property type="entry name" value="NDK-like_dom_sf"/>
</dbReference>
<feature type="binding site" evidence="7">
    <location>
        <position position="60"/>
    </location>
    <ligand>
        <name>ATP</name>
        <dbReference type="ChEBI" id="CHEBI:30616"/>
    </ligand>
</feature>
<dbReference type="Gene3D" id="3.30.70.141">
    <property type="entry name" value="Nucleoside diphosphate kinase-like domain"/>
    <property type="match status" value="1"/>
</dbReference>
<dbReference type="GO" id="GO:0006228">
    <property type="term" value="P:UTP biosynthetic process"/>
    <property type="evidence" value="ECO:0007669"/>
    <property type="project" value="InterPro"/>
</dbReference>
<dbReference type="Pfam" id="PF00334">
    <property type="entry name" value="NDK"/>
    <property type="match status" value="1"/>
</dbReference>
<evidence type="ECO:0000313" key="11">
    <source>
        <dbReference type="Proteomes" id="UP000632659"/>
    </source>
</evidence>
<dbReference type="Proteomes" id="UP000632659">
    <property type="component" value="Unassembled WGS sequence"/>
</dbReference>
<evidence type="ECO:0000256" key="7">
    <source>
        <dbReference type="PROSITE-ProRule" id="PRU00706"/>
    </source>
</evidence>
<comment type="caution">
    <text evidence="10">The sequence shown here is derived from an EMBL/GenBank/DDBJ whole genome shotgun (WGS) entry which is preliminary data.</text>
</comment>
<feature type="active site" description="Pros-phosphohistidine intermediate" evidence="7">
    <location>
        <position position="130"/>
    </location>
</feature>
<accession>A0A8J6PCC9</accession>
<dbReference type="InterPro" id="IPR034907">
    <property type="entry name" value="NDK-like_dom"/>
</dbReference>
<comment type="cofactor">
    <cofactor evidence="1">
        <name>Mg(2+)</name>
        <dbReference type="ChEBI" id="CHEBI:18420"/>
    </cofactor>
</comment>
<dbReference type="PRINTS" id="PR01243">
    <property type="entry name" value="NUCDPKINASE"/>
</dbReference>
<dbReference type="PROSITE" id="PS51374">
    <property type="entry name" value="NDPK_LIKE"/>
    <property type="match status" value="1"/>
</dbReference>
<keyword evidence="4" id="KW-0808">Transferase</keyword>
<feature type="binding site" evidence="7">
    <location>
        <position position="90"/>
    </location>
    <ligand>
        <name>ATP</name>
        <dbReference type="ChEBI" id="CHEBI:30616"/>
    </ligand>
</feature>
<feature type="binding site" evidence="7">
    <location>
        <position position="9"/>
    </location>
    <ligand>
        <name>ATP</name>
        <dbReference type="ChEBI" id="CHEBI:30616"/>
    </ligand>
</feature>
<proteinExistence type="inferred from homology"/>
<evidence type="ECO:0000256" key="1">
    <source>
        <dbReference type="ARBA" id="ARBA00001946"/>
    </source>
</evidence>
<dbReference type="OrthoDB" id="9801161at2"/>
<dbReference type="AlphaFoldDB" id="A0A8J6PCC9"/>
<sequence length="157" mass="18144">MYYSFIMLKPDALKRHLVEQIMQYFKKEGIEIERLGFKKVDEQLIDVHYAHVIEKYGDVFRSRLMDYFNGQDTIPMILKSGKESLVADIRRIVGATDPSKADHGTIRGDLGDDSFDRCASENRSCYNLIHASDSFENAKEETAVWFGKEVSEQYFGK</sequence>
<dbReference type="SMART" id="SM00562">
    <property type="entry name" value="NDK"/>
    <property type="match status" value="1"/>
</dbReference>
<keyword evidence="6" id="KW-0546">Nucleotide metabolism</keyword>
<reference evidence="10" key="1">
    <citation type="submission" date="2020-08" db="EMBL/GenBank/DDBJ databases">
        <title>Genome public.</title>
        <authorList>
            <person name="Liu C."/>
            <person name="Sun Q."/>
        </authorList>
    </citation>
    <scope>NUCLEOTIDE SEQUENCE</scope>
    <source>
        <strain evidence="10">NSJ-15</strain>
    </source>
</reference>
<evidence type="ECO:0000256" key="4">
    <source>
        <dbReference type="ARBA" id="ARBA00022679"/>
    </source>
</evidence>
<dbReference type="SUPFAM" id="SSF54919">
    <property type="entry name" value="Nucleoside diphosphate kinase, NDK"/>
    <property type="match status" value="1"/>
</dbReference>
<dbReference type="EMBL" id="JACRTL010000007">
    <property type="protein sequence ID" value="MBC8611677.1"/>
    <property type="molecule type" value="Genomic_DNA"/>
</dbReference>